<proteinExistence type="predicted"/>
<dbReference type="CDD" id="cd07067">
    <property type="entry name" value="HP_PGM_like"/>
    <property type="match status" value="1"/>
</dbReference>
<dbReference type="SUPFAM" id="SSF53254">
    <property type="entry name" value="Phosphoglycerate mutase-like"/>
    <property type="match status" value="1"/>
</dbReference>
<dbReference type="Proteomes" id="UP001201980">
    <property type="component" value="Unassembled WGS sequence"/>
</dbReference>
<dbReference type="GO" id="GO:0005737">
    <property type="term" value="C:cytoplasm"/>
    <property type="evidence" value="ECO:0007669"/>
    <property type="project" value="TreeGrafter"/>
</dbReference>
<protein>
    <recommendedName>
        <fullName evidence="3">Phosphoglycerate mutase</fullName>
    </recommendedName>
</protein>
<dbReference type="PANTHER" id="PTHR48100">
    <property type="entry name" value="BROAD-SPECIFICITY PHOSPHATASE YOR283W-RELATED"/>
    <property type="match status" value="1"/>
</dbReference>
<dbReference type="Pfam" id="PF00300">
    <property type="entry name" value="His_Phos_1"/>
    <property type="match status" value="1"/>
</dbReference>
<reference evidence="1" key="1">
    <citation type="submission" date="2022-07" db="EMBL/GenBank/DDBJ databases">
        <title>Draft genome sequence of Zalerion maritima ATCC 34329, a (micro)plastics degrading marine fungus.</title>
        <authorList>
            <person name="Paco A."/>
            <person name="Goncalves M.F.M."/>
            <person name="Rocha-Santos T.A.P."/>
            <person name="Alves A."/>
        </authorList>
    </citation>
    <scope>NUCLEOTIDE SEQUENCE</scope>
    <source>
        <strain evidence="1">ATCC 34329</strain>
    </source>
</reference>
<dbReference type="Gene3D" id="3.40.50.1240">
    <property type="entry name" value="Phosphoglycerate mutase-like"/>
    <property type="match status" value="1"/>
</dbReference>
<dbReference type="EMBL" id="JAKWBI020000590">
    <property type="protein sequence ID" value="KAJ2893546.1"/>
    <property type="molecule type" value="Genomic_DNA"/>
</dbReference>
<dbReference type="InterPro" id="IPR029033">
    <property type="entry name" value="His_PPase_superfam"/>
</dbReference>
<name>A0AAD5WNL1_9PEZI</name>
<accession>A0AAD5WNL1</accession>
<gene>
    <name evidence="1" type="ORF">MKZ38_008500</name>
</gene>
<comment type="caution">
    <text evidence="1">The sequence shown here is derived from an EMBL/GenBank/DDBJ whole genome shotgun (WGS) entry which is preliminary data.</text>
</comment>
<dbReference type="PANTHER" id="PTHR48100:SF1">
    <property type="entry name" value="HISTIDINE PHOSPHATASE FAMILY PROTEIN-RELATED"/>
    <property type="match status" value="1"/>
</dbReference>
<sequence length="314" mass="34664">MALNSTCRYRFTLLPTPFVSYAEAAKQCPGSKLTTLPNLGLVGNIEPGPGAGQTSPAGQGSWSQLRANVDSLNEQSGSAASYKIMLIVRHGLGVHNVVMGEVGSSEWKNHWSKMDGDGSRTWFDAELVDEGKAQAADLGARFATGVKQDGFPVPDTIYTSPLARCLETAKLVFKDVVEGRGREFRPVVKELLRERLTDHTCDRRRPRTWIGENYPEYEIDPSLDESDTLWREGVTESNEDHVAREQTLLQDVFQADSGTIVALVTHSYTVSAILEAVGADHFRVAESAMVALLVRAERVWEETLGREERPVVEM</sequence>
<evidence type="ECO:0000313" key="2">
    <source>
        <dbReference type="Proteomes" id="UP001201980"/>
    </source>
</evidence>
<dbReference type="SMART" id="SM00855">
    <property type="entry name" value="PGAM"/>
    <property type="match status" value="1"/>
</dbReference>
<evidence type="ECO:0000313" key="1">
    <source>
        <dbReference type="EMBL" id="KAJ2893546.1"/>
    </source>
</evidence>
<dbReference type="GO" id="GO:0016791">
    <property type="term" value="F:phosphatase activity"/>
    <property type="evidence" value="ECO:0007669"/>
    <property type="project" value="TreeGrafter"/>
</dbReference>
<dbReference type="InterPro" id="IPR050275">
    <property type="entry name" value="PGM_Phosphatase"/>
</dbReference>
<dbReference type="AlphaFoldDB" id="A0AAD5WNL1"/>
<organism evidence="1 2">
    <name type="scientific">Zalerion maritima</name>
    <dbReference type="NCBI Taxonomy" id="339359"/>
    <lineage>
        <taxon>Eukaryota</taxon>
        <taxon>Fungi</taxon>
        <taxon>Dikarya</taxon>
        <taxon>Ascomycota</taxon>
        <taxon>Pezizomycotina</taxon>
        <taxon>Sordariomycetes</taxon>
        <taxon>Lulworthiomycetidae</taxon>
        <taxon>Lulworthiales</taxon>
        <taxon>Lulworthiaceae</taxon>
        <taxon>Zalerion</taxon>
    </lineage>
</organism>
<evidence type="ECO:0008006" key="3">
    <source>
        <dbReference type="Google" id="ProtNLM"/>
    </source>
</evidence>
<dbReference type="InterPro" id="IPR013078">
    <property type="entry name" value="His_Pase_superF_clade-1"/>
</dbReference>
<keyword evidence="2" id="KW-1185">Reference proteome</keyword>